<reference evidence="2" key="1">
    <citation type="journal article" date="2012" name="Nat. Biotechnol.">
        <title>Draft genome sequence of pigeonpea (Cajanus cajan), an orphan legume crop of resource-poor farmers.</title>
        <authorList>
            <person name="Varshney R.K."/>
            <person name="Chen W."/>
            <person name="Li Y."/>
            <person name="Bharti A.K."/>
            <person name="Saxena R.K."/>
            <person name="Schlueter J.A."/>
            <person name="Donoghue M.T."/>
            <person name="Azam S."/>
            <person name="Fan G."/>
            <person name="Whaley A.M."/>
            <person name="Farmer A.D."/>
            <person name="Sheridan J."/>
            <person name="Iwata A."/>
            <person name="Tuteja R."/>
            <person name="Penmetsa R.V."/>
            <person name="Wu W."/>
            <person name="Upadhyaya H.D."/>
            <person name="Yang S.P."/>
            <person name="Shah T."/>
            <person name="Saxena K.B."/>
            <person name="Michael T."/>
            <person name="McCombie W.R."/>
            <person name="Yang B."/>
            <person name="Zhang G."/>
            <person name="Yang H."/>
            <person name="Wang J."/>
            <person name="Spillane C."/>
            <person name="Cook D.R."/>
            <person name="May G.D."/>
            <person name="Xu X."/>
            <person name="Jackson S.A."/>
        </authorList>
    </citation>
    <scope>NUCLEOTIDE SEQUENCE [LARGE SCALE GENOMIC DNA]</scope>
</reference>
<evidence type="ECO:0000313" key="2">
    <source>
        <dbReference type="EMBL" id="KYP53177.1"/>
    </source>
</evidence>
<evidence type="ECO:0000313" key="3">
    <source>
        <dbReference type="Proteomes" id="UP000075243"/>
    </source>
</evidence>
<organism evidence="2 3">
    <name type="scientific">Cajanus cajan</name>
    <name type="common">Pigeon pea</name>
    <name type="synonym">Cajanus indicus</name>
    <dbReference type="NCBI Taxonomy" id="3821"/>
    <lineage>
        <taxon>Eukaryota</taxon>
        <taxon>Viridiplantae</taxon>
        <taxon>Streptophyta</taxon>
        <taxon>Embryophyta</taxon>
        <taxon>Tracheophyta</taxon>
        <taxon>Spermatophyta</taxon>
        <taxon>Magnoliopsida</taxon>
        <taxon>eudicotyledons</taxon>
        <taxon>Gunneridae</taxon>
        <taxon>Pentapetalae</taxon>
        <taxon>rosids</taxon>
        <taxon>fabids</taxon>
        <taxon>Fabales</taxon>
        <taxon>Fabaceae</taxon>
        <taxon>Papilionoideae</taxon>
        <taxon>50 kb inversion clade</taxon>
        <taxon>NPAAA clade</taxon>
        <taxon>indigoferoid/millettioid clade</taxon>
        <taxon>Phaseoleae</taxon>
        <taxon>Cajanus</taxon>
    </lineage>
</organism>
<dbReference type="Proteomes" id="UP000075243">
    <property type="component" value="Unassembled WGS sequence"/>
</dbReference>
<dbReference type="EMBL" id="KQ483415">
    <property type="protein sequence ID" value="KYP53177.1"/>
    <property type="molecule type" value="Genomic_DNA"/>
</dbReference>
<feature type="domain" description="GAG-pre-integrase" evidence="1">
    <location>
        <begin position="51"/>
        <end position="107"/>
    </location>
</feature>
<accession>A0A151SEF5</accession>
<evidence type="ECO:0000259" key="1">
    <source>
        <dbReference type="Pfam" id="PF13976"/>
    </source>
</evidence>
<sequence length="114" mass="13146">SCNLISIHKLIHDSNCIVTYDKNYCMIQDQTMKKMIRLGDLHDGIYLFKKLKIGSSCVVAQKDSSKLWHSRMGHLSTQALKQISHMLKCNFFLNKNECCDVCHRSKQSRLVVLS</sequence>
<proteinExistence type="predicted"/>
<dbReference type="InterPro" id="IPR025724">
    <property type="entry name" value="GAG-pre-integrase_dom"/>
</dbReference>
<feature type="non-terminal residue" evidence="2">
    <location>
        <position position="1"/>
    </location>
</feature>
<dbReference type="Pfam" id="PF13976">
    <property type="entry name" value="gag_pre-integrs"/>
    <property type="match status" value="1"/>
</dbReference>
<gene>
    <name evidence="2" type="ORF">KK1_024802</name>
</gene>
<name>A0A151SEF5_CAJCA</name>
<keyword evidence="3" id="KW-1185">Reference proteome</keyword>
<dbReference type="Gramene" id="C.cajan_24129.t">
    <property type="protein sequence ID" value="C.cajan_24129.t.cds1"/>
    <property type="gene ID" value="C.cajan_24129"/>
</dbReference>
<protein>
    <recommendedName>
        <fullName evidence="1">GAG-pre-integrase domain-containing protein</fullName>
    </recommendedName>
</protein>
<dbReference type="AlphaFoldDB" id="A0A151SEF5"/>